<evidence type="ECO:0000256" key="6">
    <source>
        <dbReference type="ARBA" id="ARBA00023136"/>
    </source>
</evidence>
<evidence type="ECO:0000256" key="1">
    <source>
        <dbReference type="ARBA" id="ARBA00004162"/>
    </source>
</evidence>
<accession>A0A3D8MCE6</accession>
<dbReference type="Pfam" id="PF02472">
    <property type="entry name" value="ExbD"/>
    <property type="match status" value="1"/>
</dbReference>
<dbReference type="RefSeq" id="WP_115592146.1">
    <property type="nucleotide sequence ID" value="NZ_QRHA01000002.1"/>
</dbReference>
<keyword evidence="5 8" id="KW-1133">Transmembrane helix</keyword>
<dbReference type="EMBL" id="QRHA01000002">
    <property type="protein sequence ID" value="RDV28188.1"/>
    <property type="molecule type" value="Genomic_DNA"/>
</dbReference>
<comment type="subcellular location">
    <subcellularLocation>
        <location evidence="1">Cell membrane</location>
        <topology evidence="1">Single-pass membrane protein</topology>
    </subcellularLocation>
    <subcellularLocation>
        <location evidence="7">Cell membrane</location>
        <topology evidence="7">Single-pass type II membrane protein</topology>
    </subcellularLocation>
</comment>
<sequence>MKQSLRAKRMARNHERRSKQTKLSLVSLMDIFTILVFFLMFNSSDVQVLDNHKSVTLPKSAATTPAKETLLVMVNGEDLLLQGQKLASVPALLTSGSDIIAPLAKELDYQNSKSQQPAQTPRSITIMGDAEIPYQLLKRILQTCSQAGYTDVALAVEQSSAVAAGVGQ</sequence>
<dbReference type="AlphaFoldDB" id="A0A3D8MCE6"/>
<dbReference type="OrthoDB" id="5294637at2"/>
<evidence type="ECO:0000256" key="7">
    <source>
        <dbReference type="RuleBase" id="RU003879"/>
    </source>
</evidence>
<comment type="caution">
    <text evidence="9">The sequence shown here is derived from an EMBL/GenBank/DDBJ whole genome shotgun (WGS) entry which is preliminary data.</text>
</comment>
<keyword evidence="4 7" id="KW-0812">Transmembrane</keyword>
<name>A0A3D8MCE6_9ALTE</name>
<dbReference type="InterPro" id="IPR003400">
    <property type="entry name" value="ExbD"/>
</dbReference>
<feature type="transmembrane region" description="Helical" evidence="8">
    <location>
        <begin position="21"/>
        <end position="41"/>
    </location>
</feature>
<reference evidence="10" key="1">
    <citation type="submission" date="2018-08" db="EMBL/GenBank/DDBJ databases">
        <authorList>
            <person name="Zhang J."/>
            <person name="Du Z.-J."/>
        </authorList>
    </citation>
    <scope>NUCLEOTIDE SEQUENCE [LARGE SCALE GENOMIC DNA]</scope>
    <source>
        <strain evidence="10">KCTC 52655</strain>
    </source>
</reference>
<keyword evidence="10" id="KW-1185">Reference proteome</keyword>
<keyword evidence="7" id="KW-0813">Transport</keyword>
<organism evidence="9 10">
    <name type="scientific">Alteromonas aestuariivivens</name>
    <dbReference type="NCBI Taxonomy" id="1938339"/>
    <lineage>
        <taxon>Bacteria</taxon>
        <taxon>Pseudomonadati</taxon>
        <taxon>Pseudomonadota</taxon>
        <taxon>Gammaproteobacteria</taxon>
        <taxon>Alteromonadales</taxon>
        <taxon>Alteromonadaceae</taxon>
        <taxon>Alteromonas/Salinimonas group</taxon>
        <taxon>Alteromonas</taxon>
    </lineage>
</organism>
<keyword evidence="3" id="KW-1003">Cell membrane</keyword>
<dbReference type="GO" id="GO:0022857">
    <property type="term" value="F:transmembrane transporter activity"/>
    <property type="evidence" value="ECO:0007669"/>
    <property type="project" value="InterPro"/>
</dbReference>
<keyword evidence="6 8" id="KW-0472">Membrane</keyword>
<evidence type="ECO:0000256" key="8">
    <source>
        <dbReference type="SAM" id="Phobius"/>
    </source>
</evidence>
<evidence type="ECO:0000256" key="4">
    <source>
        <dbReference type="ARBA" id="ARBA00022692"/>
    </source>
</evidence>
<keyword evidence="7" id="KW-0653">Protein transport</keyword>
<dbReference type="GO" id="GO:0005886">
    <property type="term" value="C:plasma membrane"/>
    <property type="evidence" value="ECO:0007669"/>
    <property type="project" value="UniProtKB-SubCell"/>
</dbReference>
<gene>
    <name evidence="9" type="ORF">DXV75_04320</name>
</gene>
<evidence type="ECO:0000313" key="9">
    <source>
        <dbReference type="EMBL" id="RDV28188.1"/>
    </source>
</evidence>
<protein>
    <submittedName>
        <fullName evidence="9">Biopolymer transporter ExbD</fullName>
    </submittedName>
</protein>
<dbReference type="GO" id="GO:0015031">
    <property type="term" value="P:protein transport"/>
    <property type="evidence" value="ECO:0007669"/>
    <property type="project" value="UniProtKB-KW"/>
</dbReference>
<evidence type="ECO:0000256" key="5">
    <source>
        <dbReference type="ARBA" id="ARBA00022989"/>
    </source>
</evidence>
<evidence type="ECO:0000313" key="10">
    <source>
        <dbReference type="Proteomes" id="UP000256561"/>
    </source>
</evidence>
<dbReference type="Proteomes" id="UP000256561">
    <property type="component" value="Unassembled WGS sequence"/>
</dbReference>
<evidence type="ECO:0000256" key="3">
    <source>
        <dbReference type="ARBA" id="ARBA00022475"/>
    </source>
</evidence>
<evidence type="ECO:0000256" key="2">
    <source>
        <dbReference type="ARBA" id="ARBA00005811"/>
    </source>
</evidence>
<proteinExistence type="inferred from homology"/>
<comment type="similarity">
    <text evidence="2 7">Belongs to the ExbD/TolR family.</text>
</comment>